<feature type="signal peptide" evidence="1">
    <location>
        <begin position="1"/>
        <end position="31"/>
    </location>
</feature>
<organism evidence="2 3">
    <name type="scientific">Streptomyces phaeofaciens</name>
    <dbReference type="NCBI Taxonomy" id="68254"/>
    <lineage>
        <taxon>Bacteria</taxon>
        <taxon>Bacillati</taxon>
        <taxon>Actinomycetota</taxon>
        <taxon>Actinomycetes</taxon>
        <taxon>Kitasatosporales</taxon>
        <taxon>Streptomycetaceae</taxon>
        <taxon>Streptomyces</taxon>
    </lineage>
</organism>
<reference evidence="2" key="2">
    <citation type="submission" date="2020-09" db="EMBL/GenBank/DDBJ databases">
        <authorList>
            <person name="Sun Q."/>
            <person name="Ohkuma M."/>
        </authorList>
    </citation>
    <scope>NUCLEOTIDE SEQUENCE</scope>
    <source>
        <strain evidence="2">JCM 4125</strain>
    </source>
</reference>
<dbReference type="AlphaFoldDB" id="A0A918HNV0"/>
<keyword evidence="1" id="KW-0732">Signal</keyword>
<dbReference type="EMBL" id="BMSA01000034">
    <property type="protein sequence ID" value="GGT87893.1"/>
    <property type="molecule type" value="Genomic_DNA"/>
</dbReference>
<accession>A0A918HNV0</accession>
<dbReference type="RefSeq" id="WP_189717363.1">
    <property type="nucleotide sequence ID" value="NZ_BMSA01000034.1"/>
</dbReference>
<reference evidence="2" key="1">
    <citation type="journal article" date="2014" name="Int. J. Syst. Evol. Microbiol.">
        <title>Complete genome sequence of Corynebacterium casei LMG S-19264T (=DSM 44701T), isolated from a smear-ripened cheese.</title>
        <authorList>
            <consortium name="US DOE Joint Genome Institute (JGI-PGF)"/>
            <person name="Walter F."/>
            <person name="Albersmeier A."/>
            <person name="Kalinowski J."/>
            <person name="Ruckert C."/>
        </authorList>
    </citation>
    <scope>NUCLEOTIDE SEQUENCE</scope>
    <source>
        <strain evidence="2">JCM 4125</strain>
    </source>
</reference>
<protein>
    <recommendedName>
        <fullName evidence="4">Secreted protein</fullName>
    </recommendedName>
</protein>
<dbReference type="Proteomes" id="UP000646776">
    <property type="component" value="Unassembled WGS sequence"/>
</dbReference>
<keyword evidence="3" id="KW-1185">Reference proteome</keyword>
<feature type="chain" id="PRO_5037656954" description="Secreted protein" evidence="1">
    <location>
        <begin position="32"/>
        <end position="190"/>
    </location>
</feature>
<comment type="caution">
    <text evidence="2">The sequence shown here is derived from an EMBL/GenBank/DDBJ whole genome shotgun (WGS) entry which is preliminary data.</text>
</comment>
<sequence>MTRTSRTLSTFAAVGALALTALVVPAQTAQAAPSPLQRCRSGAGADVVRHFRQGGGTAGVGFPGGPDPANAVFPGDVVKVTVNDRYEVNVQGWAYEPYDVDGKSEPAGNGYPFPGWNKYANFFRWNNNPGGWVGNHDPHSLRELARCKRAPSIPARWGTQINDDNIGDNSGEWRFTFRLWCANRHRCDDL</sequence>
<name>A0A918HNV0_9ACTN</name>
<evidence type="ECO:0000313" key="2">
    <source>
        <dbReference type="EMBL" id="GGT87893.1"/>
    </source>
</evidence>
<gene>
    <name evidence="2" type="ORF">GCM10010226_77900</name>
</gene>
<evidence type="ECO:0000256" key="1">
    <source>
        <dbReference type="SAM" id="SignalP"/>
    </source>
</evidence>
<evidence type="ECO:0008006" key="4">
    <source>
        <dbReference type="Google" id="ProtNLM"/>
    </source>
</evidence>
<proteinExistence type="predicted"/>
<evidence type="ECO:0000313" key="3">
    <source>
        <dbReference type="Proteomes" id="UP000646776"/>
    </source>
</evidence>